<evidence type="ECO:0000313" key="1">
    <source>
        <dbReference type="EMBL" id="KAK8212823.1"/>
    </source>
</evidence>
<evidence type="ECO:0000313" key="2">
    <source>
        <dbReference type="Proteomes" id="UP001320706"/>
    </source>
</evidence>
<dbReference type="EMBL" id="JAMKPW020000012">
    <property type="protein sequence ID" value="KAK8212823.1"/>
    <property type="molecule type" value="Genomic_DNA"/>
</dbReference>
<dbReference type="Proteomes" id="UP001320706">
    <property type="component" value="Unassembled WGS sequence"/>
</dbReference>
<name>A0ACC3SG78_9PEZI</name>
<proteinExistence type="predicted"/>
<reference evidence="1" key="1">
    <citation type="submission" date="2024-02" db="EMBL/GenBank/DDBJ databases">
        <title>Metagenome Assembled Genome of Zalaria obscura JY119.</title>
        <authorList>
            <person name="Vighnesh L."/>
            <person name="Jagadeeshwari U."/>
            <person name="Venkata Ramana C."/>
            <person name="Sasikala C."/>
        </authorList>
    </citation>
    <scope>NUCLEOTIDE SEQUENCE</scope>
    <source>
        <strain evidence="1">JY119</strain>
    </source>
</reference>
<keyword evidence="2" id="KW-1185">Reference proteome</keyword>
<gene>
    <name evidence="1" type="ORF">M8818_002988</name>
</gene>
<sequence>MSDLGRKDLSSSVKDSVTPDSQKSTFDSAKDSVTGTADRVAGAVQPEDQKSTSQKAADTFSSNKDSAQGEGKSYLQSAQDTLSSAAQSVQDSLSGTGNSKSPLALSSEETVTNITSLRQVNLLIPNSPDDPRFPHLRHDAFREALSGG</sequence>
<accession>A0ACC3SG78</accession>
<comment type="caution">
    <text evidence="1">The sequence shown here is derived from an EMBL/GenBank/DDBJ whole genome shotgun (WGS) entry which is preliminary data.</text>
</comment>
<protein>
    <submittedName>
        <fullName evidence="1">Uncharacterized protein</fullName>
    </submittedName>
</protein>
<organism evidence="1 2">
    <name type="scientific">Zalaria obscura</name>
    <dbReference type="NCBI Taxonomy" id="2024903"/>
    <lineage>
        <taxon>Eukaryota</taxon>
        <taxon>Fungi</taxon>
        <taxon>Dikarya</taxon>
        <taxon>Ascomycota</taxon>
        <taxon>Pezizomycotina</taxon>
        <taxon>Dothideomycetes</taxon>
        <taxon>Dothideomycetidae</taxon>
        <taxon>Dothideales</taxon>
        <taxon>Zalariaceae</taxon>
        <taxon>Zalaria</taxon>
    </lineage>
</organism>